<organism evidence="1 2">
    <name type="scientific">Halobacillus faecis</name>
    <dbReference type="NCBI Taxonomy" id="360184"/>
    <lineage>
        <taxon>Bacteria</taxon>
        <taxon>Bacillati</taxon>
        <taxon>Bacillota</taxon>
        <taxon>Bacilli</taxon>
        <taxon>Bacillales</taxon>
        <taxon>Bacillaceae</taxon>
        <taxon>Halobacillus</taxon>
    </lineage>
</organism>
<evidence type="ECO:0000313" key="1">
    <source>
        <dbReference type="EMBL" id="GEN54314.1"/>
    </source>
</evidence>
<proteinExistence type="predicted"/>
<protein>
    <submittedName>
        <fullName evidence="1">Uncharacterized protein</fullName>
    </submittedName>
</protein>
<accession>A0A511WT22</accession>
<sequence length="44" mass="5284">MLSWVWEKVAPYLQALNLYMPSRKCVYEKTLNKVAERANKNRKI</sequence>
<gene>
    <name evidence="1" type="ORF">HFA01_25760</name>
</gene>
<reference evidence="1 2" key="1">
    <citation type="submission" date="2019-07" db="EMBL/GenBank/DDBJ databases">
        <title>Whole genome shotgun sequence of Halobacillus faecis NBRC 103569.</title>
        <authorList>
            <person name="Hosoyama A."/>
            <person name="Uohara A."/>
            <person name="Ohji S."/>
            <person name="Ichikawa N."/>
        </authorList>
    </citation>
    <scope>NUCLEOTIDE SEQUENCE [LARGE SCALE GENOMIC DNA]</scope>
    <source>
        <strain evidence="1 2">NBRC 103569</strain>
    </source>
</reference>
<evidence type="ECO:0000313" key="2">
    <source>
        <dbReference type="Proteomes" id="UP000321886"/>
    </source>
</evidence>
<keyword evidence="2" id="KW-1185">Reference proteome</keyword>
<comment type="caution">
    <text evidence="1">The sequence shown here is derived from an EMBL/GenBank/DDBJ whole genome shotgun (WGS) entry which is preliminary data.</text>
</comment>
<dbReference type="EMBL" id="BJYD01000023">
    <property type="protein sequence ID" value="GEN54314.1"/>
    <property type="molecule type" value="Genomic_DNA"/>
</dbReference>
<dbReference type="Proteomes" id="UP000321886">
    <property type="component" value="Unassembled WGS sequence"/>
</dbReference>
<dbReference type="AlphaFoldDB" id="A0A511WT22"/>
<name>A0A511WT22_9BACI</name>